<protein>
    <submittedName>
        <fullName evidence="2">Uncharacterized protein</fullName>
    </submittedName>
</protein>
<organism evidence="2 3">
    <name type="scientific">Caenorhabditis nigoni</name>
    <dbReference type="NCBI Taxonomy" id="1611254"/>
    <lineage>
        <taxon>Eukaryota</taxon>
        <taxon>Metazoa</taxon>
        <taxon>Ecdysozoa</taxon>
        <taxon>Nematoda</taxon>
        <taxon>Chromadorea</taxon>
        <taxon>Rhabditida</taxon>
        <taxon>Rhabditina</taxon>
        <taxon>Rhabditomorpha</taxon>
        <taxon>Rhabditoidea</taxon>
        <taxon>Rhabditidae</taxon>
        <taxon>Peloderinae</taxon>
        <taxon>Caenorhabditis</taxon>
    </lineage>
</organism>
<comment type="caution">
    <text evidence="2">The sequence shown here is derived from an EMBL/GenBank/DDBJ whole genome shotgun (WGS) entry which is preliminary data.</text>
</comment>
<dbReference type="EMBL" id="PDUG01000006">
    <property type="protein sequence ID" value="PIC16128.1"/>
    <property type="molecule type" value="Genomic_DNA"/>
</dbReference>
<sequence>MSRFFFLNGKKGEKKKGYLACDGSECEQRERMSSGAGTTMMFQRRKIREKMSPKKKKVSQNLVATQEEDDGQGERERERDARYLRSLVNSNSSRPKISKATIKSEQ</sequence>
<dbReference type="Proteomes" id="UP000230233">
    <property type="component" value="Chromosome X"/>
</dbReference>
<evidence type="ECO:0000313" key="3">
    <source>
        <dbReference type="Proteomes" id="UP000230233"/>
    </source>
</evidence>
<keyword evidence="3" id="KW-1185">Reference proteome</keyword>
<name>A0A2G5SM78_9PELO</name>
<evidence type="ECO:0000313" key="2">
    <source>
        <dbReference type="EMBL" id="PIC16128.1"/>
    </source>
</evidence>
<proteinExistence type="predicted"/>
<gene>
    <name evidence="2" type="primary">Cnig_chr_X.g22839</name>
    <name evidence="2" type="ORF">B9Z55_022839</name>
</gene>
<evidence type="ECO:0000256" key="1">
    <source>
        <dbReference type="SAM" id="MobiDB-lite"/>
    </source>
</evidence>
<dbReference type="AlphaFoldDB" id="A0A2G5SM78"/>
<feature type="region of interest" description="Disordered" evidence="1">
    <location>
        <begin position="30"/>
        <end position="106"/>
    </location>
</feature>
<feature type="compositionally biased region" description="Polar residues" evidence="1">
    <location>
        <begin position="87"/>
        <end position="106"/>
    </location>
</feature>
<accession>A0A2G5SM78</accession>
<feature type="compositionally biased region" description="Basic residues" evidence="1">
    <location>
        <begin position="43"/>
        <end position="58"/>
    </location>
</feature>
<feature type="compositionally biased region" description="Basic and acidic residues" evidence="1">
    <location>
        <begin position="72"/>
        <end position="83"/>
    </location>
</feature>
<reference evidence="3" key="1">
    <citation type="submission" date="2017-10" db="EMBL/GenBank/DDBJ databases">
        <title>Rapid genome shrinkage in a self-fertile nematode reveals novel sperm competition proteins.</title>
        <authorList>
            <person name="Yin D."/>
            <person name="Schwarz E.M."/>
            <person name="Thomas C.G."/>
            <person name="Felde R.L."/>
            <person name="Korf I.F."/>
            <person name="Cutter A.D."/>
            <person name="Schartner C.M."/>
            <person name="Ralston E.J."/>
            <person name="Meyer B.J."/>
            <person name="Haag E.S."/>
        </authorList>
    </citation>
    <scope>NUCLEOTIDE SEQUENCE [LARGE SCALE GENOMIC DNA]</scope>
    <source>
        <strain evidence="3">JU1422</strain>
    </source>
</reference>